<evidence type="ECO:0000256" key="1">
    <source>
        <dbReference type="SAM" id="MobiDB-lite"/>
    </source>
</evidence>
<name>A0ABU6YCD3_9FABA</name>
<protein>
    <submittedName>
        <fullName evidence="2">Uncharacterized protein</fullName>
    </submittedName>
</protein>
<comment type="caution">
    <text evidence="2">The sequence shown here is derived from an EMBL/GenBank/DDBJ whole genome shotgun (WGS) entry which is preliminary data.</text>
</comment>
<sequence>MRGSLRPSKNMEVKNRESDESREQIEGAEKLLKEGSEKEKKENEKCTKTKPTQTLSLPRSLTPSIKSSNLSSFEASRKTHVIPRGSRCIPGKRPSDASIESTEQNQLPKLGTSDPISSGQLFRILGRDGPKSMTDPLRVPRTLEAHTAHEDVKENLHNIKPH</sequence>
<gene>
    <name evidence="2" type="ORF">PIB30_026777</name>
</gene>
<evidence type="ECO:0000313" key="3">
    <source>
        <dbReference type="Proteomes" id="UP001341840"/>
    </source>
</evidence>
<accession>A0ABU6YCD3</accession>
<feature type="region of interest" description="Disordered" evidence="1">
    <location>
        <begin position="143"/>
        <end position="162"/>
    </location>
</feature>
<keyword evidence="3" id="KW-1185">Reference proteome</keyword>
<dbReference type="EMBL" id="JASCZI010241757">
    <property type="protein sequence ID" value="MED6206448.1"/>
    <property type="molecule type" value="Genomic_DNA"/>
</dbReference>
<feature type="region of interest" description="Disordered" evidence="1">
    <location>
        <begin position="1"/>
        <end position="137"/>
    </location>
</feature>
<proteinExistence type="predicted"/>
<reference evidence="2 3" key="1">
    <citation type="journal article" date="2023" name="Plants (Basel)">
        <title>Bridging the Gap: Combining Genomics and Transcriptomics Approaches to Understand Stylosanthes scabra, an Orphan Legume from the Brazilian Caatinga.</title>
        <authorList>
            <person name="Ferreira-Neto J.R.C."/>
            <person name="da Silva M.D."/>
            <person name="Binneck E."/>
            <person name="de Melo N.F."/>
            <person name="da Silva R.H."/>
            <person name="de Melo A.L.T.M."/>
            <person name="Pandolfi V."/>
            <person name="Bustamante F.O."/>
            <person name="Brasileiro-Vidal A.C."/>
            <person name="Benko-Iseppon A.M."/>
        </authorList>
    </citation>
    <scope>NUCLEOTIDE SEQUENCE [LARGE SCALE GENOMIC DNA]</scope>
    <source>
        <tissue evidence="2">Leaves</tissue>
    </source>
</reference>
<organism evidence="2 3">
    <name type="scientific">Stylosanthes scabra</name>
    <dbReference type="NCBI Taxonomy" id="79078"/>
    <lineage>
        <taxon>Eukaryota</taxon>
        <taxon>Viridiplantae</taxon>
        <taxon>Streptophyta</taxon>
        <taxon>Embryophyta</taxon>
        <taxon>Tracheophyta</taxon>
        <taxon>Spermatophyta</taxon>
        <taxon>Magnoliopsida</taxon>
        <taxon>eudicotyledons</taxon>
        <taxon>Gunneridae</taxon>
        <taxon>Pentapetalae</taxon>
        <taxon>rosids</taxon>
        <taxon>fabids</taxon>
        <taxon>Fabales</taxon>
        <taxon>Fabaceae</taxon>
        <taxon>Papilionoideae</taxon>
        <taxon>50 kb inversion clade</taxon>
        <taxon>dalbergioids sensu lato</taxon>
        <taxon>Dalbergieae</taxon>
        <taxon>Pterocarpus clade</taxon>
        <taxon>Stylosanthes</taxon>
    </lineage>
</organism>
<feature type="compositionally biased region" description="Polar residues" evidence="1">
    <location>
        <begin position="51"/>
        <end position="74"/>
    </location>
</feature>
<feature type="compositionally biased region" description="Basic and acidic residues" evidence="1">
    <location>
        <begin position="9"/>
        <end position="47"/>
    </location>
</feature>
<dbReference type="Proteomes" id="UP001341840">
    <property type="component" value="Unassembled WGS sequence"/>
</dbReference>
<evidence type="ECO:0000313" key="2">
    <source>
        <dbReference type="EMBL" id="MED6206448.1"/>
    </source>
</evidence>
<feature type="compositionally biased region" description="Polar residues" evidence="1">
    <location>
        <begin position="98"/>
        <end position="107"/>
    </location>
</feature>